<organism evidence="4 5">
    <name type="scientific">Amphibalanus amphitrite</name>
    <name type="common">Striped barnacle</name>
    <name type="synonym">Balanus amphitrite</name>
    <dbReference type="NCBI Taxonomy" id="1232801"/>
    <lineage>
        <taxon>Eukaryota</taxon>
        <taxon>Metazoa</taxon>
        <taxon>Ecdysozoa</taxon>
        <taxon>Arthropoda</taxon>
        <taxon>Crustacea</taxon>
        <taxon>Multicrustacea</taxon>
        <taxon>Cirripedia</taxon>
        <taxon>Thoracica</taxon>
        <taxon>Thoracicalcarea</taxon>
        <taxon>Balanomorpha</taxon>
        <taxon>Balanoidea</taxon>
        <taxon>Balanidae</taxon>
        <taxon>Amphibalaninae</taxon>
        <taxon>Amphibalanus</taxon>
    </lineage>
</organism>
<dbReference type="PANTHER" id="PTHR11188:SF17">
    <property type="entry name" value="FI21816P1"/>
    <property type="match status" value="1"/>
</dbReference>
<dbReference type="InterPro" id="IPR011021">
    <property type="entry name" value="Arrestin-like_N"/>
</dbReference>
<name>A0A6A4WP63_AMPAM</name>
<evidence type="ECO:0000259" key="3">
    <source>
        <dbReference type="PROSITE" id="PS50878"/>
    </source>
</evidence>
<dbReference type="GO" id="GO:0071897">
    <property type="term" value="P:DNA biosynthetic process"/>
    <property type="evidence" value="ECO:0007669"/>
    <property type="project" value="UniProtKB-ARBA"/>
</dbReference>
<dbReference type="OrthoDB" id="2333384at2759"/>
<dbReference type="SMART" id="SM01017">
    <property type="entry name" value="Arrestin_C"/>
    <property type="match status" value="1"/>
</dbReference>
<dbReference type="Proteomes" id="UP000440578">
    <property type="component" value="Unassembled WGS sequence"/>
</dbReference>
<feature type="region of interest" description="Disordered" evidence="2">
    <location>
        <begin position="653"/>
        <end position="675"/>
    </location>
</feature>
<protein>
    <submittedName>
        <fullName evidence="4">Arrestin domain-containing protein 17</fullName>
    </submittedName>
</protein>
<dbReference type="GO" id="GO:0015031">
    <property type="term" value="P:protein transport"/>
    <property type="evidence" value="ECO:0007669"/>
    <property type="project" value="TreeGrafter"/>
</dbReference>
<dbReference type="Gene3D" id="3.30.70.270">
    <property type="match status" value="1"/>
</dbReference>
<dbReference type="GO" id="GO:0005737">
    <property type="term" value="C:cytoplasm"/>
    <property type="evidence" value="ECO:0007669"/>
    <property type="project" value="TreeGrafter"/>
</dbReference>
<accession>A0A6A4WP63</accession>
<evidence type="ECO:0000256" key="2">
    <source>
        <dbReference type="SAM" id="MobiDB-lite"/>
    </source>
</evidence>
<dbReference type="Pfam" id="PF02752">
    <property type="entry name" value="Arrestin_C"/>
    <property type="match status" value="1"/>
</dbReference>
<dbReference type="PANTHER" id="PTHR11188">
    <property type="entry name" value="ARRESTIN DOMAIN CONTAINING PROTEIN"/>
    <property type="match status" value="1"/>
</dbReference>
<gene>
    <name evidence="4" type="primary">arrd-17_5</name>
    <name evidence="4" type="ORF">FJT64_002572</name>
</gene>
<evidence type="ECO:0000256" key="1">
    <source>
        <dbReference type="ARBA" id="ARBA00005298"/>
    </source>
</evidence>
<dbReference type="Pfam" id="PF00078">
    <property type="entry name" value="RVT_1"/>
    <property type="match status" value="1"/>
</dbReference>
<dbReference type="SUPFAM" id="SSF81296">
    <property type="entry name" value="E set domains"/>
    <property type="match status" value="2"/>
</dbReference>
<comment type="similarity">
    <text evidence="1">Belongs to the arrestin family.</text>
</comment>
<evidence type="ECO:0000313" key="5">
    <source>
        <dbReference type="Proteomes" id="UP000440578"/>
    </source>
</evidence>
<dbReference type="InterPro" id="IPR014752">
    <property type="entry name" value="Arrestin-like_C"/>
</dbReference>
<dbReference type="Pfam" id="PF00339">
    <property type="entry name" value="Arrestin_N"/>
    <property type="match status" value="1"/>
</dbReference>
<reference evidence="4 5" key="1">
    <citation type="submission" date="2019-07" db="EMBL/GenBank/DDBJ databases">
        <title>Draft genome assembly of a fouling barnacle, Amphibalanus amphitrite (Darwin, 1854): The first reference genome for Thecostraca.</title>
        <authorList>
            <person name="Kim W."/>
        </authorList>
    </citation>
    <scope>NUCLEOTIDE SEQUENCE [LARGE SCALE GENOMIC DNA]</scope>
    <source>
        <strain evidence="4">SNU_AA5</strain>
        <tissue evidence="4">Soma without cirri and trophi</tissue>
    </source>
</reference>
<dbReference type="Gene3D" id="2.60.40.640">
    <property type="match status" value="3"/>
</dbReference>
<dbReference type="InterPro" id="IPR011022">
    <property type="entry name" value="Arrestin_C-like"/>
</dbReference>
<keyword evidence="5" id="KW-1185">Reference proteome</keyword>
<feature type="domain" description="Reverse transcriptase" evidence="3">
    <location>
        <begin position="154"/>
        <end position="405"/>
    </location>
</feature>
<sequence length="675" mass="72858">MSRKLLKFLIKFDNENLVYFPGQFIRGRVLVELEEETTVMAKIEDGDVRGAIRLLASKDQLAQSSQEIIDSLQLKHPPSPDDLALPAAPDESIQPCQVTEPEVAASIASFDTGSSAGLDGLRPAHLKDLTNRSTGEAGVRLISALTALVNLVLSGDVPASARDAFFGGALTALRKPGGGVRPIAVGNTYRRLATKVALKPISAELGDLLRPVQLGYGTTGGCEAAAHATRRFNDELGEGSAIIKIDMRNAFNSIRRDHFLHQVRERVPSLFHLLWQAYSAPTPLFYETATITSATGLQQGDPCGPAVFALAIDQVARGVTAPFNCWYLDDGTIGGQVSTICSDLQKLIPAMASIGLSINARKCEIILPDGSADEEAMQAVRRIHELIPGAAVLGASEQTILGAPITEAAAETVMEEKQGGDPIPLSAGIHSFPFQLGLPLGVPSTFLGKHGWVQYFCRAAIKEESGLVHKNQQVFIVMSPIDLNLEPPALAEPFHCEVEHKLGMSCISSGPVLCRLKLDRGGFVPGESIGIWATINNRSKVTIKRTTASLTETIHYLSKNKVVNTEVRELCRVSRGKVRPADSDDWKNEQLVVPPLPPSNLRGCHLIAIQYNVMFTVKPDSLEKEVKLQLPITLASYPYRNADGTLKKKRGAHYPNTLPMMRTPSVGAADTKTAA</sequence>
<dbReference type="InterPro" id="IPR050357">
    <property type="entry name" value="Arrestin_domain-protein"/>
</dbReference>
<comment type="caution">
    <text evidence="4">The sequence shown here is derived from an EMBL/GenBank/DDBJ whole genome shotgun (WGS) entry which is preliminary data.</text>
</comment>
<proteinExistence type="inferred from homology"/>
<evidence type="ECO:0000313" key="4">
    <source>
        <dbReference type="EMBL" id="KAF0305520.1"/>
    </source>
</evidence>
<dbReference type="PROSITE" id="PS50878">
    <property type="entry name" value="RT_POL"/>
    <property type="match status" value="1"/>
</dbReference>
<dbReference type="InterPro" id="IPR000477">
    <property type="entry name" value="RT_dom"/>
</dbReference>
<dbReference type="SUPFAM" id="SSF56672">
    <property type="entry name" value="DNA/RNA polymerases"/>
    <property type="match status" value="1"/>
</dbReference>
<dbReference type="InterPro" id="IPR014756">
    <property type="entry name" value="Ig_E-set"/>
</dbReference>
<dbReference type="AlphaFoldDB" id="A0A6A4WP63"/>
<dbReference type="InterPro" id="IPR043502">
    <property type="entry name" value="DNA/RNA_pol_sf"/>
</dbReference>
<dbReference type="InterPro" id="IPR043128">
    <property type="entry name" value="Rev_trsase/Diguanyl_cyclase"/>
</dbReference>
<dbReference type="EMBL" id="VIIS01000747">
    <property type="protein sequence ID" value="KAF0305520.1"/>
    <property type="molecule type" value="Genomic_DNA"/>
</dbReference>